<gene>
    <name evidence="3" type="ORF">K452DRAFT_362644</name>
</gene>
<protein>
    <submittedName>
        <fullName evidence="3">Uncharacterized protein</fullName>
    </submittedName>
</protein>
<feature type="region of interest" description="Disordered" evidence="2">
    <location>
        <begin position="1"/>
        <end position="26"/>
    </location>
</feature>
<feature type="region of interest" description="Disordered" evidence="2">
    <location>
        <begin position="159"/>
        <end position="200"/>
    </location>
</feature>
<evidence type="ECO:0000256" key="2">
    <source>
        <dbReference type="SAM" id="MobiDB-lite"/>
    </source>
</evidence>
<name>A0A6A6AZQ0_9PEZI</name>
<evidence type="ECO:0000313" key="3">
    <source>
        <dbReference type="EMBL" id="KAF2136247.1"/>
    </source>
</evidence>
<reference evidence="3" key="1">
    <citation type="journal article" date="2020" name="Stud. Mycol.">
        <title>101 Dothideomycetes genomes: a test case for predicting lifestyles and emergence of pathogens.</title>
        <authorList>
            <person name="Haridas S."/>
            <person name="Albert R."/>
            <person name="Binder M."/>
            <person name="Bloem J."/>
            <person name="Labutti K."/>
            <person name="Salamov A."/>
            <person name="Andreopoulos B."/>
            <person name="Baker S."/>
            <person name="Barry K."/>
            <person name="Bills G."/>
            <person name="Bluhm B."/>
            <person name="Cannon C."/>
            <person name="Castanera R."/>
            <person name="Culley D."/>
            <person name="Daum C."/>
            <person name="Ezra D."/>
            <person name="Gonzalez J."/>
            <person name="Henrissat B."/>
            <person name="Kuo A."/>
            <person name="Liang C."/>
            <person name="Lipzen A."/>
            <person name="Lutzoni F."/>
            <person name="Magnuson J."/>
            <person name="Mondo S."/>
            <person name="Nolan M."/>
            <person name="Ohm R."/>
            <person name="Pangilinan J."/>
            <person name="Park H.-J."/>
            <person name="Ramirez L."/>
            <person name="Alfaro M."/>
            <person name="Sun H."/>
            <person name="Tritt A."/>
            <person name="Yoshinaga Y."/>
            <person name="Zwiers L.-H."/>
            <person name="Turgeon B."/>
            <person name="Goodwin S."/>
            <person name="Spatafora J."/>
            <person name="Crous P."/>
            <person name="Grigoriev I."/>
        </authorList>
    </citation>
    <scope>NUCLEOTIDE SEQUENCE</scope>
    <source>
        <strain evidence="3">CBS 121167</strain>
    </source>
</reference>
<accession>A0A6A6AZQ0</accession>
<sequence>MTRDDEAPHVSHWAPHNLPRPQPGLKEQKLHYEAKLHDRNEEIKNFKKEVKDLLRDKKDLNKVVRDLSKDKKDLRSDLAKQEGKAKHFKQMYSGLSDQFNWSQQPAQLGPAVAQPASVTVAYGQQYGAPAPFAPAPFGQQQGAYGQQLGVYGQPLARDDCRQARSCSPSRRQNDHYRERSRSRDRYRDRSRSPDRRRYRR</sequence>
<dbReference type="RefSeq" id="XP_033391965.1">
    <property type="nucleotide sequence ID" value="XM_033546520.1"/>
</dbReference>
<organism evidence="3 4">
    <name type="scientific">Aplosporella prunicola CBS 121167</name>
    <dbReference type="NCBI Taxonomy" id="1176127"/>
    <lineage>
        <taxon>Eukaryota</taxon>
        <taxon>Fungi</taxon>
        <taxon>Dikarya</taxon>
        <taxon>Ascomycota</taxon>
        <taxon>Pezizomycotina</taxon>
        <taxon>Dothideomycetes</taxon>
        <taxon>Dothideomycetes incertae sedis</taxon>
        <taxon>Botryosphaeriales</taxon>
        <taxon>Aplosporellaceae</taxon>
        <taxon>Aplosporella</taxon>
    </lineage>
</organism>
<dbReference type="EMBL" id="ML995527">
    <property type="protein sequence ID" value="KAF2136247.1"/>
    <property type="molecule type" value="Genomic_DNA"/>
</dbReference>
<dbReference type="GeneID" id="54304026"/>
<dbReference type="Proteomes" id="UP000799438">
    <property type="component" value="Unassembled WGS sequence"/>
</dbReference>
<feature type="coiled-coil region" evidence="1">
    <location>
        <begin position="36"/>
        <end position="84"/>
    </location>
</feature>
<proteinExistence type="predicted"/>
<dbReference type="AlphaFoldDB" id="A0A6A6AZQ0"/>
<keyword evidence="4" id="KW-1185">Reference proteome</keyword>
<keyword evidence="1" id="KW-0175">Coiled coil</keyword>
<feature type="compositionally biased region" description="Basic and acidic residues" evidence="2">
    <location>
        <begin position="171"/>
        <end position="200"/>
    </location>
</feature>
<evidence type="ECO:0000313" key="4">
    <source>
        <dbReference type="Proteomes" id="UP000799438"/>
    </source>
</evidence>
<evidence type="ECO:0000256" key="1">
    <source>
        <dbReference type="SAM" id="Coils"/>
    </source>
</evidence>